<sequence>MNTNTDAIIVFDNVKARIALTYPSVMPEDYKYPDDENQLAMARHILQMRHIAERAITEALTQSKIQDVSLNAHGIQHLAHNLWNKRVMEKLKQWRDAVAESVPAQGSSSGIHNRGVQRLYAELLPCHEEVLVVKFLSKNEGYTRRFLNLIEAQTRIALLYPTVNPDDLKDPLDKQERLMTWHVRQIRYIVENALLNVKFNVLSSSYGFSAEFIQVEARKRVNAVLYVKVGLDAGWQCRRR</sequence>
<organism evidence="1 2">
    <name type="scientific">Sporothrix bragantina</name>
    <dbReference type="NCBI Taxonomy" id="671064"/>
    <lineage>
        <taxon>Eukaryota</taxon>
        <taxon>Fungi</taxon>
        <taxon>Dikarya</taxon>
        <taxon>Ascomycota</taxon>
        <taxon>Pezizomycotina</taxon>
        <taxon>Sordariomycetes</taxon>
        <taxon>Sordariomycetidae</taxon>
        <taxon>Ophiostomatales</taxon>
        <taxon>Ophiostomataceae</taxon>
        <taxon>Sporothrix</taxon>
    </lineage>
</organism>
<evidence type="ECO:0000313" key="2">
    <source>
        <dbReference type="Proteomes" id="UP001642406"/>
    </source>
</evidence>
<proteinExistence type="predicted"/>
<dbReference type="EMBL" id="CAWUHC010000166">
    <property type="protein sequence ID" value="CAK7236759.1"/>
    <property type="molecule type" value="Genomic_DNA"/>
</dbReference>
<comment type="caution">
    <text evidence="1">The sequence shown here is derived from an EMBL/GenBank/DDBJ whole genome shotgun (WGS) entry which is preliminary data.</text>
</comment>
<accession>A0ABP0D001</accession>
<dbReference type="Proteomes" id="UP001642406">
    <property type="component" value="Unassembled WGS sequence"/>
</dbReference>
<gene>
    <name evidence="1" type="ORF">SBRCBS47491_009745</name>
</gene>
<name>A0ABP0D001_9PEZI</name>
<reference evidence="1 2" key="1">
    <citation type="submission" date="2024-01" db="EMBL/GenBank/DDBJ databases">
        <authorList>
            <person name="Allen C."/>
            <person name="Tagirdzhanova G."/>
        </authorList>
    </citation>
    <scope>NUCLEOTIDE SEQUENCE [LARGE SCALE GENOMIC DNA]</scope>
</reference>
<evidence type="ECO:0000313" key="1">
    <source>
        <dbReference type="EMBL" id="CAK7236759.1"/>
    </source>
</evidence>
<keyword evidence="2" id="KW-1185">Reference proteome</keyword>
<protein>
    <submittedName>
        <fullName evidence="1">Uncharacterized protein</fullName>
    </submittedName>
</protein>